<dbReference type="Pfam" id="PF03349">
    <property type="entry name" value="Toluene_X"/>
    <property type="match status" value="1"/>
</dbReference>
<evidence type="ECO:0000256" key="7">
    <source>
        <dbReference type="ARBA" id="ARBA00023237"/>
    </source>
</evidence>
<feature type="signal peptide" evidence="8">
    <location>
        <begin position="1"/>
        <end position="23"/>
    </location>
</feature>
<dbReference type="Proteomes" id="UP001169823">
    <property type="component" value="Unassembled WGS sequence"/>
</dbReference>
<sequence length="378" mass="40203">MEIMKNTTLLAASLAVGATGAYAGGMDRSGMSISPLFEDGTYVELSFGSVSPDVSGTLGVSSGDVTPSYTQLSGAYKRDLSDQLSMALIIDQPYGADIDYTDGTGYAIAGSNASVNTTAITALLRYKFNENFSVYGGVRNLSSEGEVYLNIPVPNAPAGVTFPYAMETSTENDWGYLVGAAYEIPDIALRASLTFNSSIDIKFDAHEESVGLASQLNPTGTLDESMKVTMPKSVNFDFQTGIAADTLLMFSARWAEWTSTTINPVGYKAIVGDNLVDHDNDTISYSLGVGRRFNEKWSGSLSVGYEKSHGGFAGNLAPRDGYKSITAGLKYNVTEQTAISGGVSYVWVGDANTKIGNFETSFEDNTAVGFGLKLSHTF</sequence>
<evidence type="ECO:0000256" key="8">
    <source>
        <dbReference type="SAM" id="SignalP"/>
    </source>
</evidence>
<protein>
    <submittedName>
        <fullName evidence="9">Outer membrane protein transport protein</fullName>
    </submittedName>
</protein>
<organism evidence="9 10">
    <name type="scientific">Celeribacter halophilus</name>
    <dbReference type="NCBI Taxonomy" id="576117"/>
    <lineage>
        <taxon>Bacteria</taxon>
        <taxon>Pseudomonadati</taxon>
        <taxon>Pseudomonadota</taxon>
        <taxon>Alphaproteobacteria</taxon>
        <taxon>Rhodobacterales</taxon>
        <taxon>Roseobacteraceae</taxon>
        <taxon>Celeribacter</taxon>
    </lineage>
</organism>
<comment type="similarity">
    <text evidence="2">Belongs to the OmpP1/FadL family.</text>
</comment>
<dbReference type="GO" id="GO:0015483">
    <property type="term" value="F:long-chain fatty acid transporting porin activity"/>
    <property type="evidence" value="ECO:0007669"/>
    <property type="project" value="TreeGrafter"/>
</dbReference>
<dbReference type="EMBL" id="JAUOPJ010000010">
    <property type="protein sequence ID" value="MDO6457973.1"/>
    <property type="molecule type" value="Genomic_DNA"/>
</dbReference>
<dbReference type="GO" id="GO:0009279">
    <property type="term" value="C:cell outer membrane"/>
    <property type="evidence" value="ECO:0007669"/>
    <property type="project" value="UniProtKB-SubCell"/>
</dbReference>
<keyword evidence="5 8" id="KW-0732">Signal</keyword>
<keyword evidence="6" id="KW-0472">Membrane</keyword>
<dbReference type="InterPro" id="IPR005017">
    <property type="entry name" value="OMPP1/FadL/TodX"/>
</dbReference>
<evidence type="ECO:0000256" key="3">
    <source>
        <dbReference type="ARBA" id="ARBA00022452"/>
    </source>
</evidence>
<proteinExistence type="inferred from homology"/>
<keyword evidence="3" id="KW-1134">Transmembrane beta strand</keyword>
<evidence type="ECO:0000313" key="10">
    <source>
        <dbReference type="Proteomes" id="UP001169823"/>
    </source>
</evidence>
<dbReference type="AlphaFoldDB" id="A0AAW7XYP2"/>
<dbReference type="SUPFAM" id="SSF56935">
    <property type="entry name" value="Porins"/>
    <property type="match status" value="1"/>
</dbReference>
<dbReference type="PANTHER" id="PTHR35093">
    <property type="entry name" value="OUTER MEMBRANE PROTEIN NMB0088-RELATED"/>
    <property type="match status" value="1"/>
</dbReference>
<gene>
    <name evidence="9" type="ORF">Q4494_12850</name>
</gene>
<dbReference type="Gene3D" id="2.40.160.60">
    <property type="entry name" value="Outer membrane protein transport protein (OMPP1/FadL/TodX)"/>
    <property type="match status" value="1"/>
</dbReference>
<feature type="chain" id="PRO_5043880235" evidence="8">
    <location>
        <begin position="24"/>
        <end position="378"/>
    </location>
</feature>
<comment type="caution">
    <text evidence="9">The sequence shown here is derived from an EMBL/GenBank/DDBJ whole genome shotgun (WGS) entry which is preliminary data.</text>
</comment>
<comment type="subcellular location">
    <subcellularLocation>
        <location evidence="1">Cell outer membrane</location>
        <topology evidence="1">Multi-pass membrane protein</topology>
    </subcellularLocation>
</comment>
<reference evidence="9" key="1">
    <citation type="submission" date="2023-07" db="EMBL/GenBank/DDBJ databases">
        <title>Genome content predicts the carbon catabolic preferences of heterotrophic bacteria.</title>
        <authorList>
            <person name="Gralka M."/>
        </authorList>
    </citation>
    <scope>NUCLEOTIDE SEQUENCE</scope>
    <source>
        <strain evidence="9">I2M02</strain>
    </source>
</reference>
<accession>A0AAW7XYP2</accession>
<keyword evidence="7" id="KW-0998">Cell outer membrane</keyword>
<keyword evidence="4" id="KW-0812">Transmembrane</keyword>
<evidence type="ECO:0000256" key="5">
    <source>
        <dbReference type="ARBA" id="ARBA00022729"/>
    </source>
</evidence>
<evidence type="ECO:0000256" key="6">
    <source>
        <dbReference type="ARBA" id="ARBA00023136"/>
    </source>
</evidence>
<name>A0AAW7XYP2_9RHOB</name>
<evidence type="ECO:0000256" key="4">
    <source>
        <dbReference type="ARBA" id="ARBA00022692"/>
    </source>
</evidence>
<evidence type="ECO:0000313" key="9">
    <source>
        <dbReference type="EMBL" id="MDO6457973.1"/>
    </source>
</evidence>
<evidence type="ECO:0000256" key="1">
    <source>
        <dbReference type="ARBA" id="ARBA00004571"/>
    </source>
</evidence>
<evidence type="ECO:0000256" key="2">
    <source>
        <dbReference type="ARBA" id="ARBA00008163"/>
    </source>
</evidence>
<dbReference type="PANTHER" id="PTHR35093:SF8">
    <property type="entry name" value="OUTER MEMBRANE PROTEIN NMB0088-RELATED"/>
    <property type="match status" value="1"/>
</dbReference>